<gene>
    <name evidence="1" type="ordered locus">TC41_2445</name>
</gene>
<evidence type="ECO:0000313" key="2">
    <source>
        <dbReference type="Proteomes" id="UP000000292"/>
    </source>
</evidence>
<dbReference type="EMBL" id="CP002902">
    <property type="protein sequence ID" value="AEJ44344.1"/>
    <property type="molecule type" value="Genomic_DNA"/>
</dbReference>
<dbReference type="PATRIC" id="fig|1048834.4.peg.2313"/>
<dbReference type="SUPFAM" id="SSF88723">
    <property type="entry name" value="PIN domain-like"/>
    <property type="match status" value="1"/>
</dbReference>
<reference evidence="2" key="2">
    <citation type="submission" date="2011-06" db="EMBL/GenBank/DDBJ databases">
        <title>The complete genome sequence of Alicyclobacillus acidocaldarius sp. Tc-4-1.</title>
        <authorList>
            <person name="Chen Y."/>
            <person name="He Y."/>
            <person name="Dong Z."/>
            <person name="Hu S."/>
        </authorList>
    </citation>
    <scope>NUCLEOTIDE SEQUENCE [LARGE SCALE GENOMIC DNA]</scope>
    <source>
        <strain evidence="2">Tc-4-1</strain>
    </source>
</reference>
<dbReference type="InterPro" id="IPR029060">
    <property type="entry name" value="PIN-like_dom_sf"/>
</dbReference>
<organism evidence="1 2">
    <name type="scientific">Alicyclobacillus acidocaldarius (strain Tc-4-1)</name>
    <name type="common">Bacillus acidocaldarius</name>
    <dbReference type="NCBI Taxonomy" id="1048834"/>
    <lineage>
        <taxon>Bacteria</taxon>
        <taxon>Bacillati</taxon>
        <taxon>Bacillota</taxon>
        <taxon>Bacilli</taxon>
        <taxon>Bacillales</taxon>
        <taxon>Alicyclobacillaceae</taxon>
        <taxon>Alicyclobacillus</taxon>
    </lineage>
</organism>
<name>F8IGZ0_ALIAT</name>
<dbReference type="Proteomes" id="UP000000292">
    <property type="component" value="Chromosome"/>
</dbReference>
<accession>F8IGZ0</accession>
<evidence type="ECO:0000313" key="1">
    <source>
        <dbReference type="EMBL" id="AEJ44344.1"/>
    </source>
</evidence>
<sequence length="65" mass="7566">MRIRLEALRDYDEQHVDYIDAYIAVKEKHSGSSDVLTWNQKHFRRLGVRSITPGEYLRTASGTSK</sequence>
<proteinExistence type="predicted"/>
<dbReference type="KEGG" id="aad:TC41_2445"/>
<dbReference type="RefSeq" id="WP_014465178.1">
    <property type="nucleotide sequence ID" value="NC_017167.1"/>
</dbReference>
<dbReference type="STRING" id="1048834.TC41_2445"/>
<dbReference type="AlphaFoldDB" id="F8IGZ0"/>
<protein>
    <submittedName>
        <fullName evidence="1">PilT protein domain protein</fullName>
    </submittedName>
</protein>
<reference evidence="1 2" key="1">
    <citation type="journal article" date="2011" name="J. Bacteriol.">
        <title>Complete Genome Sequence of Alicyclobacillus acidocaldarius Strain Tc-4-1.</title>
        <authorList>
            <person name="Chen Y."/>
            <person name="He Y."/>
            <person name="Zhang B."/>
            <person name="Yang J."/>
            <person name="Li W."/>
            <person name="Dong Z."/>
            <person name="Hu S."/>
        </authorList>
    </citation>
    <scope>NUCLEOTIDE SEQUENCE [LARGE SCALE GENOMIC DNA]</scope>
    <source>
        <strain evidence="1 2">Tc-4-1</strain>
    </source>
</reference>
<dbReference type="HOGENOM" id="CLU_2839970_0_0_9"/>